<evidence type="ECO:0000256" key="5">
    <source>
        <dbReference type="ARBA" id="ARBA00022722"/>
    </source>
</evidence>
<gene>
    <name evidence="15" type="ORF">A6A03_03900</name>
</gene>
<proteinExistence type="inferred from homology"/>
<keyword evidence="7 13" id="KW-0378">Hydrolase</keyword>
<comment type="cofactor">
    <cofactor evidence="13">
        <name>Mg(2+)</name>
        <dbReference type="ChEBI" id="CHEBI:18420"/>
    </cofactor>
    <cofactor evidence="13">
        <name>Mn(2+)</name>
        <dbReference type="ChEBI" id="CHEBI:29035"/>
    </cofactor>
    <text evidence="13">Mg(2+) or Mn(2+) required for ssDNA cleavage activity.</text>
</comment>
<evidence type="ECO:0000256" key="4">
    <source>
        <dbReference type="ARBA" id="ARBA00020049"/>
    </source>
</evidence>
<keyword evidence="12 13" id="KW-0464">Manganese</keyword>
<keyword evidence="5 13" id="KW-0540">Nuclease</keyword>
<evidence type="ECO:0000256" key="3">
    <source>
        <dbReference type="ARBA" id="ARBA00012768"/>
    </source>
</evidence>
<dbReference type="STRING" id="1707952.A6A03_03900"/>
<keyword evidence="8 13" id="KW-0269">Exonuclease</keyword>
<protein>
    <recommendedName>
        <fullName evidence="4 13">CRISPR-associated exonuclease Cas4</fullName>
        <ecNumber evidence="3 13">3.1.12.1</ecNumber>
    </recommendedName>
</protein>
<evidence type="ECO:0000256" key="8">
    <source>
        <dbReference type="ARBA" id="ARBA00022839"/>
    </source>
</evidence>
<evidence type="ECO:0000256" key="2">
    <source>
        <dbReference type="ARBA" id="ARBA00009189"/>
    </source>
</evidence>
<dbReference type="InterPro" id="IPR022765">
    <property type="entry name" value="Dna2/Cas4_DUF83"/>
</dbReference>
<dbReference type="InterPro" id="IPR051827">
    <property type="entry name" value="Cas4_exonuclease"/>
</dbReference>
<evidence type="ECO:0000259" key="14">
    <source>
        <dbReference type="Pfam" id="PF01930"/>
    </source>
</evidence>
<dbReference type="Proteomes" id="UP000078287">
    <property type="component" value="Unassembled WGS sequence"/>
</dbReference>
<evidence type="ECO:0000256" key="7">
    <source>
        <dbReference type="ARBA" id="ARBA00022801"/>
    </source>
</evidence>
<keyword evidence="9 13" id="KW-0408">Iron</keyword>
<evidence type="ECO:0000256" key="12">
    <source>
        <dbReference type="ARBA" id="ARBA00023211"/>
    </source>
</evidence>
<dbReference type="AlphaFoldDB" id="A0A178M3M5"/>
<dbReference type="PANTHER" id="PTHR36531">
    <property type="entry name" value="CRISPR-ASSOCIATED EXONUCLEASE CAS4"/>
    <property type="match status" value="1"/>
</dbReference>
<dbReference type="EC" id="3.1.12.1" evidence="3 13"/>
<keyword evidence="6 13" id="KW-0479">Metal-binding</keyword>
<evidence type="ECO:0000256" key="11">
    <source>
        <dbReference type="ARBA" id="ARBA00023118"/>
    </source>
</evidence>
<comment type="cofactor">
    <cofactor evidence="1">
        <name>[4Fe-4S] cluster</name>
        <dbReference type="ChEBI" id="CHEBI:49883"/>
    </cofactor>
</comment>
<comment type="caution">
    <text evidence="15">The sequence shown here is derived from an EMBL/GenBank/DDBJ whole genome shotgun (WGS) entry which is preliminary data.</text>
</comment>
<dbReference type="PANTHER" id="PTHR36531:SF6">
    <property type="entry name" value="DNA REPLICATION ATP-DEPENDENT HELICASE_NUCLEASE DNA2"/>
    <property type="match status" value="1"/>
</dbReference>
<dbReference type="EMBL" id="LWQS01000082">
    <property type="protein sequence ID" value="OAN42869.1"/>
    <property type="molecule type" value="Genomic_DNA"/>
</dbReference>
<evidence type="ECO:0000256" key="13">
    <source>
        <dbReference type="RuleBase" id="RU365022"/>
    </source>
</evidence>
<evidence type="ECO:0000256" key="10">
    <source>
        <dbReference type="ARBA" id="ARBA00023014"/>
    </source>
</evidence>
<dbReference type="GO" id="GO:0051536">
    <property type="term" value="F:iron-sulfur cluster binding"/>
    <property type="evidence" value="ECO:0007669"/>
    <property type="project" value="UniProtKB-KW"/>
</dbReference>
<dbReference type="GO" id="GO:0051607">
    <property type="term" value="P:defense response to virus"/>
    <property type="evidence" value="ECO:0007669"/>
    <property type="project" value="UniProtKB-KW"/>
</dbReference>
<comment type="function">
    <text evidence="13">CRISPR (clustered regularly interspaced short palindromic repeat) is an adaptive immune system that provides protection against mobile genetic elements (viruses, transposable elements and conjugative plasmids). CRISPR clusters contain sequences complementary to antecedent mobile elements and target invading nucleic acids. CRISPR clusters are transcribed and processed into CRISPR RNA (crRNA).</text>
</comment>
<comment type="similarity">
    <text evidence="2 13">Belongs to the CRISPR-associated exonuclease Cas4 family.</text>
</comment>
<keyword evidence="11 13" id="KW-0051">Antiviral defense</keyword>
<name>A0A178M3M5_9CHLR</name>
<dbReference type="NCBIfam" id="TIGR00372">
    <property type="entry name" value="cas4"/>
    <property type="match status" value="1"/>
</dbReference>
<evidence type="ECO:0000256" key="6">
    <source>
        <dbReference type="ARBA" id="ARBA00022723"/>
    </source>
</evidence>
<evidence type="ECO:0000256" key="9">
    <source>
        <dbReference type="ARBA" id="ARBA00023004"/>
    </source>
</evidence>
<keyword evidence="10 13" id="KW-0411">Iron-sulfur</keyword>
<keyword evidence="16" id="KW-1185">Reference proteome</keyword>
<evidence type="ECO:0000256" key="1">
    <source>
        <dbReference type="ARBA" id="ARBA00001966"/>
    </source>
</evidence>
<feature type="domain" description="DUF83" evidence="14">
    <location>
        <begin position="56"/>
        <end position="165"/>
    </location>
</feature>
<sequence>MAWLGIALILCAVGVLALAMMVRRHSGLPWARVVGTDTGVQRTLERPLFSARLGLTGKPDYILQRGQALIPVEVKPNRRAAQPYPSDLIQLAAYLVLIEETTGVAPPYGLLRYADETFQLRYTAAVRDEVVATLAEMRELLDDDDVARNHDEAARCRGCGFRAHCDDALA</sequence>
<dbReference type="Gene3D" id="3.90.320.10">
    <property type="match status" value="1"/>
</dbReference>
<dbReference type="OrthoDB" id="160794at2"/>
<dbReference type="InterPro" id="IPR013343">
    <property type="entry name" value="CRISPR-assoc_prot_Cas4"/>
</dbReference>
<evidence type="ECO:0000313" key="15">
    <source>
        <dbReference type="EMBL" id="OAN42869.1"/>
    </source>
</evidence>
<evidence type="ECO:0000313" key="16">
    <source>
        <dbReference type="Proteomes" id="UP000078287"/>
    </source>
</evidence>
<accession>A0A178M3M5</accession>
<organism evidence="15 16">
    <name type="scientific">Chloroflexus islandicus</name>
    <dbReference type="NCBI Taxonomy" id="1707952"/>
    <lineage>
        <taxon>Bacteria</taxon>
        <taxon>Bacillati</taxon>
        <taxon>Chloroflexota</taxon>
        <taxon>Chloroflexia</taxon>
        <taxon>Chloroflexales</taxon>
        <taxon>Chloroflexineae</taxon>
        <taxon>Chloroflexaceae</taxon>
        <taxon>Chloroflexus</taxon>
    </lineage>
</organism>
<dbReference type="RefSeq" id="WP_066790391.1">
    <property type="nucleotide sequence ID" value="NZ_LWQS01000082.1"/>
</dbReference>
<comment type="cofactor">
    <cofactor evidence="13">
        <name>iron-sulfur cluster</name>
        <dbReference type="ChEBI" id="CHEBI:30408"/>
    </cofactor>
</comment>
<dbReference type="Pfam" id="PF01930">
    <property type="entry name" value="Cas_Cas4"/>
    <property type="match status" value="1"/>
</dbReference>
<dbReference type="GO" id="GO:0004527">
    <property type="term" value="F:exonuclease activity"/>
    <property type="evidence" value="ECO:0007669"/>
    <property type="project" value="UniProtKB-KW"/>
</dbReference>
<dbReference type="GO" id="GO:0046872">
    <property type="term" value="F:metal ion binding"/>
    <property type="evidence" value="ECO:0007669"/>
    <property type="project" value="UniProtKB-KW"/>
</dbReference>
<dbReference type="InterPro" id="IPR011604">
    <property type="entry name" value="PDDEXK-like_dom_sf"/>
</dbReference>
<reference evidence="15 16" key="1">
    <citation type="submission" date="2016-04" db="EMBL/GenBank/DDBJ databases">
        <title>Chloroflexus islandicus sp. nov., a thermophilic filamentous anoxygenic phototrophic bacterium from geyser Strokkur (Iceland).</title>
        <authorList>
            <person name="Gaisin V.A."/>
            <person name="Kalashnikov A.M."/>
            <person name="Sukhacheva M.V."/>
            <person name="Grouzdev D.S."/>
            <person name="Ivanov T.M."/>
            <person name="Kuznetsov B."/>
            <person name="Gorlenko V.M."/>
        </authorList>
    </citation>
    <scope>NUCLEOTIDE SEQUENCE [LARGE SCALE GENOMIC DNA]</scope>
    <source>
        <strain evidence="16">isl-2</strain>
    </source>
</reference>